<feature type="compositionally biased region" description="Basic and acidic residues" evidence="1">
    <location>
        <begin position="9"/>
        <end position="22"/>
    </location>
</feature>
<evidence type="ECO:0000256" key="1">
    <source>
        <dbReference type="SAM" id="MobiDB-lite"/>
    </source>
</evidence>
<dbReference type="EMBL" id="OX459964">
    <property type="protein sequence ID" value="CAI9169004.1"/>
    <property type="molecule type" value="Genomic_DNA"/>
</dbReference>
<evidence type="ECO:0000313" key="2">
    <source>
        <dbReference type="EMBL" id="CAI9169004.1"/>
    </source>
</evidence>
<feature type="region of interest" description="Disordered" evidence="1">
    <location>
        <begin position="1"/>
        <end position="43"/>
    </location>
</feature>
<keyword evidence="3" id="KW-1185">Reference proteome</keyword>
<sequence length="132" mass="14118">MRQSVLAVRPDEPSDPSRDGRCAHTLGGPLPFPGNPTVAPTGRSQTGVLMAATRGPVTRHPCRQPVNRQAARAVSPSSTETSSERLQETGRPLARHHASTPSSAFKSTHSLLVPQAAILIHKYLGSETQNIR</sequence>
<reference evidence="2" key="1">
    <citation type="submission" date="2023-04" db="EMBL/GenBank/DDBJ databases">
        <authorList>
            <consortium name="ELIXIR-Norway"/>
        </authorList>
    </citation>
    <scope>NUCLEOTIDE SEQUENCE [LARGE SCALE GENOMIC DNA]</scope>
</reference>
<accession>A0ABN8ZAS6</accession>
<feature type="region of interest" description="Disordered" evidence="1">
    <location>
        <begin position="55"/>
        <end position="107"/>
    </location>
</feature>
<name>A0ABN8ZAS6_RANTA</name>
<protein>
    <submittedName>
        <fullName evidence="2">Uncharacterized protein</fullName>
    </submittedName>
</protein>
<gene>
    <name evidence="2" type="ORF">MRATA1EN1_LOCUS17966</name>
</gene>
<proteinExistence type="predicted"/>
<evidence type="ECO:0000313" key="3">
    <source>
        <dbReference type="Proteomes" id="UP001176941"/>
    </source>
</evidence>
<dbReference type="Proteomes" id="UP001176941">
    <property type="component" value="Chromosome 28"/>
</dbReference>
<organism evidence="2 3">
    <name type="scientific">Rangifer tarandus platyrhynchus</name>
    <name type="common">Svalbard reindeer</name>
    <dbReference type="NCBI Taxonomy" id="3082113"/>
    <lineage>
        <taxon>Eukaryota</taxon>
        <taxon>Metazoa</taxon>
        <taxon>Chordata</taxon>
        <taxon>Craniata</taxon>
        <taxon>Vertebrata</taxon>
        <taxon>Euteleostomi</taxon>
        <taxon>Mammalia</taxon>
        <taxon>Eutheria</taxon>
        <taxon>Laurasiatheria</taxon>
        <taxon>Artiodactyla</taxon>
        <taxon>Ruminantia</taxon>
        <taxon>Pecora</taxon>
        <taxon>Cervidae</taxon>
        <taxon>Odocoileinae</taxon>
        <taxon>Rangifer</taxon>
    </lineage>
</organism>